<comment type="caution">
    <text evidence="2">The sequence shown here is derived from an EMBL/GenBank/DDBJ whole genome shotgun (WGS) entry which is preliminary data.</text>
</comment>
<dbReference type="OrthoDB" id="3932216at2759"/>
<dbReference type="Proteomes" id="UP000801428">
    <property type="component" value="Unassembled WGS sequence"/>
</dbReference>
<sequence>MTLNGPYTPPKSCFATSSPYSPSSTNITVQPGTLFSPVWEPPTPTPTRFSASASAPAAPPPQADHSIHPSASRLQQDLLLLTSFNDNSTLHWRPSWFPQTGATWTLHNPPNVVTERLPTTQRGLQLYTRRMRRPEDPEPLYIKTRAHWERYCALYSVPEEFLCEEQVRAMRVGLERDEEGGVCAPPSYPLYPEPPLEGRYALSAGVCATHLPRRFKGVGCGDGQVVVVEVGGELSVEDEDDDSMCPAESVAYRWSYVPWTEAMEDSCRPLTVKLRLWNAGRQVE</sequence>
<proteinExistence type="predicted"/>
<evidence type="ECO:0000256" key="1">
    <source>
        <dbReference type="SAM" id="MobiDB-lite"/>
    </source>
</evidence>
<accession>A0A9P4WCY7</accession>
<dbReference type="EMBL" id="SWKU01000008">
    <property type="protein sequence ID" value="KAF3004266.1"/>
    <property type="molecule type" value="Genomic_DNA"/>
</dbReference>
<gene>
    <name evidence="2" type="ORF">E8E13_008200</name>
</gene>
<feature type="compositionally biased region" description="Polar residues" evidence="1">
    <location>
        <begin position="14"/>
        <end position="33"/>
    </location>
</feature>
<evidence type="ECO:0000313" key="3">
    <source>
        <dbReference type="Proteomes" id="UP000801428"/>
    </source>
</evidence>
<feature type="region of interest" description="Disordered" evidence="1">
    <location>
        <begin position="1"/>
        <end position="68"/>
    </location>
</feature>
<keyword evidence="3" id="KW-1185">Reference proteome</keyword>
<feature type="compositionally biased region" description="Low complexity" evidence="1">
    <location>
        <begin position="46"/>
        <end position="56"/>
    </location>
</feature>
<reference evidence="2" key="1">
    <citation type="submission" date="2019-04" db="EMBL/GenBank/DDBJ databases">
        <title>Sequencing of skin fungus with MAO and IRED activity.</title>
        <authorList>
            <person name="Marsaioli A.J."/>
            <person name="Bonatto J.M.C."/>
            <person name="Reis Junior O."/>
        </authorList>
    </citation>
    <scope>NUCLEOTIDE SEQUENCE</scope>
    <source>
        <strain evidence="2">30M1</strain>
    </source>
</reference>
<organism evidence="2 3">
    <name type="scientific">Curvularia kusanoi</name>
    <name type="common">Cochliobolus kusanoi</name>
    <dbReference type="NCBI Taxonomy" id="90978"/>
    <lineage>
        <taxon>Eukaryota</taxon>
        <taxon>Fungi</taxon>
        <taxon>Dikarya</taxon>
        <taxon>Ascomycota</taxon>
        <taxon>Pezizomycotina</taxon>
        <taxon>Dothideomycetes</taxon>
        <taxon>Pleosporomycetidae</taxon>
        <taxon>Pleosporales</taxon>
        <taxon>Pleosporineae</taxon>
        <taxon>Pleosporaceae</taxon>
        <taxon>Curvularia</taxon>
    </lineage>
</organism>
<dbReference type="AlphaFoldDB" id="A0A9P4WCY7"/>
<evidence type="ECO:0000313" key="2">
    <source>
        <dbReference type="EMBL" id="KAF3004266.1"/>
    </source>
</evidence>
<protein>
    <submittedName>
        <fullName evidence="2">Uncharacterized protein</fullName>
    </submittedName>
</protein>
<name>A0A9P4WCY7_CURKU</name>